<dbReference type="Gene3D" id="3.30.70.1290">
    <property type="entry name" value="Transposase IS200-like"/>
    <property type="match status" value="1"/>
</dbReference>
<keyword evidence="3" id="KW-1185">Reference proteome</keyword>
<evidence type="ECO:0000259" key="1">
    <source>
        <dbReference type="SMART" id="SM01321"/>
    </source>
</evidence>
<protein>
    <submittedName>
        <fullName evidence="2">Transposase</fullName>
    </submittedName>
</protein>
<feature type="domain" description="Transposase IS200-like" evidence="1">
    <location>
        <begin position="13"/>
        <end position="132"/>
    </location>
</feature>
<dbReference type="Pfam" id="PF01797">
    <property type="entry name" value="Y1_Tnp"/>
    <property type="match status" value="1"/>
</dbReference>
<evidence type="ECO:0000313" key="3">
    <source>
        <dbReference type="Proteomes" id="UP000294641"/>
    </source>
</evidence>
<feature type="non-terminal residue" evidence="2">
    <location>
        <position position="1"/>
    </location>
</feature>
<proteinExistence type="predicted"/>
<organism evidence="2 3">
    <name type="scientific">Kurthia zopfii</name>
    <dbReference type="NCBI Taxonomy" id="1650"/>
    <lineage>
        <taxon>Bacteria</taxon>
        <taxon>Bacillati</taxon>
        <taxon>Bacillota</taxon>
        <taxon>Bacilli</taxon>
        <taxon>Bacillales</taxon>
        <taxon>Caryophanaceae</taxon>
        <taxon>Kurthia</taxon>
    </lineage>
</organism>
<dbReference type="EMBL" id="SNZG01000088">
    <property type="protein sequence ID" value="TDR30848.1"/>
    <property type="molecule type" value="Genomic_DNA"/>
</dbReference>
<dbReference type="InterPro" id="IPR002686">
    <property type="entry name" value="Transposase_17"/>
</dbReference>
<reference evidence="2 3" key="1">
    <citation type="submission" date="2019-03" db="EMBL/GenBank/DDBJ databases">
        <title>Genomic Encyclopedia of Type Strains, Phase IV (KMG-IV): sequencing the most valuable type-strain genomes for metagenomic binning, comparative biology and taxonomic classification.</title>
        <authorList>
            <person name="Goeker M."/>
        </authorList>
    </citation>
    <scope>NUCLEOTIDE SEQUENCE [LARGE SCALE GENOMIC DNA]</scope>
    <source>
        <strain evidence="2 3">DSM 20580</strain>
    </source>
</reference>
<dbReference type="PANTHER" id="PTHR33360">
    <property type="entry name" value="TRANSPOSASE FOR INSERTION SEQUENCE ELEMENT IS200"/>
    <property type="match status" value="1"/>
</dbReference>
<dbReference type="SUPFAM" id="SSF143422">
    <property type="entry name" value="Transposase IS200-like"/>
    <property type="match status" value="1"/>
</dbReference>
<dbReference type="InterPro" id="IPR036515">
    <property type="entry name" value="Transposase_17_sf"/>
</dbReference>
<sequence>FFMSEVHRGRGYVYSIQYHLVWCVKYRHHILHGSIDTYVKKLLKQITLDDDIKIIEMASDKDHVHMLIECKPQHYIPTIVKAFKGVSARFLFKEYPELKNRLWGGHLWNPSYFVATVSENTEEQMKNYIQNQKKK</sequence>
<comment type="caution">
    <text evidence="2">The sequence shown here is derived from an EMBL/GenBank/DDBJ whole genome shotgun (WGS) entry which is preliminary data.</text>
</comment>
<dbReference type="Proteomes" id="UP000294641">
    <property type="component" value="Unassembled WGS sequence"/>
</dbReference>
<accession>A0ABY2EKW3</accession>
<evidence type="ECO:0000313" key="2">
    <source>
        <dbReference type="EMBL" id="TDR30848.1"/>
    </source>
</evidence>
<dbReference type="NCBIfam" id="NF033573">
    <property type="entry name" value="transpos_IS200"/>
    <property type="match status" value="1"/>
</dbReference>
<gene>
    <name evidence="2" type="ORF">DFR61_1881</name>
</gene>
<name>A0ABY2EKW3_9BACL</name>
<dbReference type="PANTHER" id="PTHR33360:SF2">
    <property type="entry name" value="TRANSPOSASE FOR INSERTION SEQUENCE ELEMENT IS200"/>
    <property type="match status" value="1"/>
</dbReference>
<dbReference type="SMART" id="SM01321">
    <property type="entry name" value="Y1_Tnp"/>
    <property type="match status" value="1"/>
</dbReference>